<feature type="chain" id="PRO_5045037765" description="Alpha/beta hydrolase fold-3 domain-containing protein" evidence="3">
    <location>
        <begin position="22"/>
        <end position="663"/>
    </location>
</feature>
<evidence type="ECO:0008006" key="8">
    <source>
        <dbReference type="Google" id="ProtNLM"/>
    </source>
</evidence>
<dbReference type="InterPro" id="IPR050300">
    <property type="entry name" value="GDXG_lipolytic_enzyme"/>
</dbReference>
<accession>A0ABP0J4W2</accession>
<proteinExistence type="predicted"/>
<gene>
    <name evidence="6" type="ORF">CCMP2556_LOCUS9652</name>
</gene>
<feature type="domain" description="dDENN" evidence="4">
    <location>
        <begin position="538"/>
        <end position="587"/>
    </location>
</feature>
<keyword evidence="7" id="KW-1185">Reference proteome</keyword>
<dbReference type="Gene3D" id="3.40.50.1820">
    <property type="entry name" value="alpha/beta hydrolase"/>
    <property type="match status" value="1"/>
</dbReference>
<evidence type="ECO:0000256" key="3">
    <source>
        <dbReference type="SAM" id="SignalP"/>
    </source>
</evidence>
<keyword evidence="1" id="KW-0378">Hydrolase</keyword>
<feature type="domain" description="Alpha/beta hydrolase fold-3" evidence="5">
    <location>
        <begin position="107"/>
        <end position="368"/>
    </location>
</feature>
<feature type="region of interest" description="Disordered" evidence="2">
    <location>
        <begin position="619"/>
        <end position="663"/>
    </location>
</feature>
<keyword evidence="3" id="KW-0732">Signal</keyword>
<dbReference type="InterPro" id="IPR029058">
    <property type="entry name" value="AB_hydrolase_fold"/>
</dbReference>
<dbReference type="Pfam" id="PF07859">
    <property type="entry name" value="Abhydrolase_3"/>
    <property type="match status" value="1"/>
</dbReference>
<organism evidence="6 7">
    <name type="scientific">Durusdinium trenchii</name>
    <dbReference type="NCBI Taxonomy" id="1381693"/>
    <lineage>
        <taxon>Eukaryota</taxon>
        <taxon>Sar</taxon>
        <taxon>Alveolata</taxon>
        <taxon>Dinophyceae</taxon>
        <taxon>Suessiales</taxon>
        <taxon>Symbiodiniaceae</taxon>
        <taxon>Durusdinium</taxon>
    </lineage>
</organism>
<dbReference type="PANTHER" id="PTHR48081">
    <property type="entry name" value="AB HYDROLASE SUPERFAMILY PROTEIN C4A8.06C"/>
    <property type="match status" value="1"/>
</dbReference>
<comment type="caution">
    <text evidence="6">The sequence shown here is derived from an EMBL/GenBank/DDBJ whole genome shotgun (WGS) entry which is preliminary data.</text>
</comment>
<name>A0ABP0J4W2_9DINO</name>
<dbReference type="PANTHER" id="PTHR48081:SF8">
    <property type="entry name" value="ALPHA_BETA HYDROLASE FOLD-3 DOMAIN-CONTAINING PROTEIN-RELATED"/>
    <property type="match status" value="1"/>
</dbReference>
<dbReference type="InterPro" id="IPR005112">
    <property type="entry name" value="dDENN_dom"/>
</dbReference>
<dbReference type="Pfam" id="PF03455">
    <property type="entry name" value="dDENN"/>
    <property type="match status" value="1"/>
</dbReference>
<evidence type="ECO:0000259" key="4">
    <source>
        <dbReference type="Pfam" id="PF03455"/>
    </source>
</evidence>
<protein>
    <recommendedName>
        <fullName evidence="8">Alpha/beta hydrolase fold-3 domain-containing protein</fullName>
    </recommendedName>
</protein>
<feature type="signal peptide" evidence="3">
    <location>
        <begin position="1"/>
        <end position="21"/>
    </location>
</feature>
<evidence type="ECO:0000259" key="5">
    <source>
        <dbReference type="Pfam" id="PF07859"/>
    </source>
</evidence>
<sequence length="663" mass="72802">MGWSGWIQLFLLAGLGRAGLGKHRANASHYPYEDLISETVAYCYTALVRDSGCCLDQKYGKGVRKKTVRRPGVGWLCDKACYDDTKGYRGDDLLWIPEGASCESPRLLWIHGGSWEYGSPDTLSYGQLASKIAELSGAIVMVPDFPLTPVGDYHVIMQALLDALRWLAETPLNPELHCPSGSAPLLVGGDSAGGGTALSLIMVLKHGAGWIPEGVAITEPETLLQQAQILAGGVFFSPWTNLKCDTPDYYYNAFAKIVDKKAFKDPSSGIAYVGDLMFRGHPEENLDEFTANAKSYIGSNVDLLTDPIASPFWSTEQELGGGGIPPLLFAVGGSESILGDSMIVAQKAAFYGASVHVDVHVGMWHDFPMYSEGCGSGYALWQAALALNRTATFIQKVASRKLTATRLGLVWPPSSSTPGTPKTRYIYDVTRPGAEKHLGKTDRASWWFPKSLLSPMSGDVHFDEIPWPSTPVSPGVMDLSPWLPWLVLLLIFASGLAQMTYADAAQARLDALKSLRQFMTDLLIEHSRFTNERFDGGFDQQGFLSRCSDTERPFLKEMTSTQMWASWISRRLDRSREDSTEVLLFDEVIAQKLNRKTFTLNKWATPFLSLDFSARMQEGGHYRVPDPPPSDVPGATGDFSTGADWRLDEPGPEVMPIHSANDT</sequence>
<dbReference type="InterPro" id="IPR013094">
    <property type="entry name" value="AB_hydrolase_3"/>
</dbReference>
<dbReference type="Proteomes" id="UP001642484">
    <property type="component" value="Unassembled WGS sequence"/>
</dbReference>
<evidence type="ECO:0000313" key="7">
    <source>
        <dbReference type="Proteomes" id="UP001642484"/>
    </source>
</evidence>
<reference evidence="6 7" key="1">
    <citation type="submission" date="2024-02" db="EMBL/GenBank/DDBJ databases">
        <authorList>
            <person name="Chen Y."/>
            <person name="Shah S."/>
            <person name="Dougan E. K."/>
            <person name="Thang M."/>
            <person name="Chan C."/>
        </authorList>
    </citation>
    <scope>NUCLEOTIDE SEQUENCE [LARGE SCALE GENOMIC DNA]</scope>
</reference>
<evidence type="ECO:0000256" key="2">
    <source>
        <dbReference type="SAM" id="MobiDB-lite"/>
    </source>
</evidence>
<evidence type="ECO:0000313" key="6">
    <source>
        <dbReference type="EMBL" id="CAK9009415.1"/>
    </source>
</evidence>
<dbReference type="EMBL" id="CAXAMN010004447">
    <property type="protein sequence ID" value="CAK9009415.1"/>
    <property type="molecule type" value="Genomic_DNA"/>
</dbReference>
<dbReference type="SUPFAM" id="SSF53474">
    <property type="entry name" value="alpha/beta-Hydrolases"/>
    <property type="match status" value="1"/>
</dbReference>
<evidence type="ECO:0000256" key="1">
    <source>
        <dbReference type="ARBA" id="ARBA00022801"/>
    </source>
</evidence>